<dbReference type="SFLD" id="SFLDG01129">
    <property type="entry name" value="C1.5:_HAD__Beta-PGM__Phosphata"/>
    <property type="match status" value="1"/>
</dbReference>
<name>A0A7K0EI39_9BACT</name>
<dbReference type="OrthoDB" id="9807630at2"/>
<dbReference type="GO" id="GO:0005829">
    <property type="term" value="C:cytosol"/>
    <property type="evidence" value="ECO:0007669"/>
    <property type="project" value="TreeGrafter"/>
</dbReference>
<dbReference type="Gene3D" id="1.10.150.240">
    <property type="entry name" value="Putative phosphatase, domain 2"/>
    <property type="match status" value="1"/>
</dbReference>
<evidence type="ECO:0000313" key="1">
    <source>
        <dbReference type="EMBL" id="MRS61138.1"/>
    </source>
</evidence>
<dbReference type="PANTHER" id="PTHR43434:SF13">
    <property type="entry name" value="PHOSPHOGLYCOLATE PHOSPHATASE"/>
    <property type="match status" value="1"/>
</dbReference>
<keyword evidence="1" id="KW-0378">Hydrolase</keyword>
<dbReference type="PANTHER" id="PTHR43434">
    <property type="entry name" value="PHOSPHOGLYCOLATE PHOSPHATASE"/>
    <property type="match status" value="1"/>
</dbReference>
<reference evidence="1 2" key="1">
    <citation type="journal article" date="2018" name="Antonie Van Leeuwenhoek">
        <title>Larkinella terrae sp. nov., isolated from soil on Jeju Island, South Korea.</title>
        <authorList>
            <person name="Ten L.N."/>
            <person name="Jeon J."/>
            <person name="Park S.J."/>
            <person name="Park S."/>
            <person name="Lee S.Y."/>
            <person name="Kim M.K."/>
            <person name="Jung H.Y."/>
        </authorList>
    </citation>
    <scope>NUCLEOTIDE SEQUENCE [LARGE SCALE GENOMIC DNA]</scope>
    <source>
        <strain evidence="1 2">KCTC 52001</strain>
    </source>
</reference>
<comment type="caution">
    <text evidence="1">The sequence shown here is derived from an EMBL/GenBank/DDBJ whole genome shotgun (WGS) entry which is preliminary data.</text>
</comment>
<dbReference type="InterPro" id="IPR023198">
    <property type="entry name" value="PGP-like_dom2"/>
</dbReference>
<dbReference type="GO" id="GO:0006281">
    <property type="term" value="P:DNA repair"/>
    <property type="evidence" value="ECO:0007669"/>
    <property type="project" value="TreeGrafter"/>
</dbReference>
<evidence type="ECO:0000313" key="2">
    <source>
        <dbReference type="Proteomes" id="UP000441754"/>
    </source>
</evidence>
<sequence length="215" mass="23953">MNYKLVIFDFDGTLADSFPYFLRTINKLAATYNFTPINPEDVDQLRGLDAREMMKRAKLPAWKIPLIARSFIQLMTRDIDQIRLFDGIPELLKQLVRQGVRLAVVSSNSEANIRRVLGPECASLITYYGCGTSLFGKQHKFRKAMAVNGVGPAETLSVGDEIRDIEAAREVSTAFGAVAWGYTRPDVLKMYTDIAVFYTSADVIRAVLGPNAGHL</sequence>
<protein>
    <submittedName>
        <fullName evidence="1">HAD hydrolase-like protein</fullName>
    </submittedName>
</protein>
<dbReference type="GO" id="GO:0008967">
    <property type="term" value="F:phosphoglycolate phosphatase activity"/>
    <property type="evidence" value="ECO:0007669"/>
    <property type="project" value="TreeGrafter"/>
</dbReference>
<keyword evidence="2" id="KW-1185">Reference proteome</keyword>
<dbReference type="Pfam" id="PF13419">
    <property type="entry name" value="HAD_2"/>
    <property type="match status" value="1"/>
</dbReference>
<gene>
    <name evidence="1" type="ORF">GJJ30_07530</name>
</gene>
<dbReference type="Gene3D" id="3.40.50.1000">
    <property type="entry name" value="HAD superfamily/HAD-like"/>
    <property type="match status" value="1"/>
</dbReference>
<dbReference type="SFLD" id="SFLDS00003">
    <property type="entry name" value="Haloacid_Dehalogenase"/>
    <property type="match status" value="1"/>
</dbReference>
<dbReference type="EMBL" id="WJXZ01000004">
    <property type="protein sequence ID" value="MRS61138.1"/>
    <property type="molecule type" value="Genomic_DNA"/>
</dbReference>
<dbReference type="InterPro" id="IPR050155">
    <property type="entry name" value="HAD-like_hydrolase_sf"/>
</dbReference>
<accession>A0A7K0EI39</accession>
<dbReference type="Proteomes" id="UP000441754">
    <property type="component" value="Unassembled WGS sequence"/>
</dbReference>
<dbReference type="InterPro" id="IPR041492">
    <property type="entry name" value="HAD_2"/>
</dbReference>
<proteinExistence type="predicted"/>
<dbReference type="SUPFAM" id="SSF56784">
    <property type="entry name" value="HAD-like"/>
    <property type="match status" value="1"/>
</dbReference>
<dbReference type="AlphaFoldDB" id="A0A7K0EI39"/>
<organism evidence="1 2">
    <name type="scientific">Larkinella terrae</name>
    <dbReference type="NCBI Taxonomy" id="2025311"/>
    <lineage>
        <taxon>Bacteria</taxon>
        <taxon>Pseudomonadati</taxon>
        <taxon>Bacteroidota</taxon>
        <taxon>Cytophagia</taxon>
        <taxon>Cytophagales</taxon>
        <taxon>Spirosomataceae</taxon>
        <taxon>Larkinella</taxon>
    </lineage>
</organism>
<dbReference type="RefSeq" id="WP_154174545.1">
    <property type="nucleotide sequence ID" value="NZ_WJXZ01000004.1"/>
</dbReference>
<dbReference type="InterPro" id="IPR036412">
    <property type="entry name" value="HAD-like_sf"/>
</dbReference>
<dbReference type="InterPro" id="IPR023214">
    <property type="entry name" value="HAD_sf"/>
</dbReference>